<comment type="caution">
    <text evidence="2">The sequence shown here is derived from an EMBL/GenBank/DDBJ whole genome shotgun (WGS) entry which is preliminary data.</text>
</comment>
<sequence length="170" mass="19128">MTFFQEKGLNTHLFNVEILIEGETNAKAFEKLLHILNESGAADFRVTSGIALGKMIEQLTENEVVKTVKTSVNGAVKTLQPKPANASGPASAKTRKTASQEKDEVTVRILKYIQENRLIRLHVNKGRGKQLSIPCRIISLDQNTHILTVYHVDEKQVYTFSLYEIDDFIE</sequence>
<gene>
    <name evidence="2" type="ORF">JFN88_12950</name>
</gene>
<evidence type="ECO:0000313" key="3">
    <source>
        <dbReference type="Proteomes" id="UP000640274"/>
    </source>
</evidence>
<dbReference type="RefSeq" id="WP_199019709.1">
    <property type="nucleotide sequence ID" value="NZ_JAELUP010000065.1"/>
</dbReference>
<proteinExistence type="predicted"/>
<dbReference type="AlphaFoldDB" id="A0A934IZN9"/>
<protein>
    <submittedName>
        <fullName evidence="2">Uncharacterized protein</fullName>
    </submittedName>
</protein>
<evidence type="ECO:0000256" key="1">
    <source>
        <dbReference type="SAM" id="MobiDB-lite"/>
    </source>
</evidence>
<evidence type="ECO:0000313" key="2">
    <source>
        <dbReference type="EMBL" id="MBJ6362176.1"/>
    </source>
</evidence>
<keyword evidence="3" id="KW-1185">Reference proteome</keyword>
<name>A0A934IZN9_9BACL</name>
<organism evidence="2 3">
    <name type="scientific">Paenibacillus roseus</name>
    <dbReference type="NCBI Taxonomy" id="2798579"/>
    <lineage>
        <taxon>Bacteria</taxon>
        <taxon>Bacillati</taxon>
        <taxon>Bacillota</taxon>
        <taxon>Bacilli</taxon>
        <taxon>Bacillales</taxon>
        <taxon>Paenibacillaceae</taxon>
        <taxon>Paenibacillus</taxon>
    </lineage>
</organism>
<dbReference type="EMBL" id="JAELUP010000065">
    <property type="protein sequence ID" value="MBJ6362176.1"/>
    <property type="molecule type" value="Genomic_DNA"/>
</dbReference>
<reference evidence="2" key="1">
    <citation type="submission" date="2020-12" db="EMBL/GenBank/DDBJ databases">
        <authorList>
            <person name="Huq M.A."/>
        </authorList>
    </citation>
    <scope>NUCLEOTIDE SEQUENCE</scope>
    <source>
        <strain evidence="2">MAHUQ-46</strain>
    </source>
</reference>
<dbReference type="Proteomes" id="UP000640274">
    <property type="component" value="Unassembled WGS sequence"/>
</dbReference>
<feature type="region of interest" description="Disordered" evidence="1">
    <location>
        <begin position="79"/>
        <end position="99"/>
    </location>
</feature>
<accession>A0A934IZN9</accession>